<organism evidence="6 7">
    <name type="scientific">Mesotoga infera</name>
    <dbReference type="NCBI Taxonomy" id="1236046"/>
    <lineage>
        <taxon>Bacteria</taxon>
        <taxon>Thermotogati</taxon>
        <taxon>Thermotogota</taxon>
        <taxon>Thermotogae</taxon>
        <taxon>Kosmotogales</taxon>
        <taxon>Kosmotogaceae</taxon>
        <taxon>Mesotoga</taxon>
    </lineage>
</organism>
<sequence>MTGLPKVPIEENYNEKDEFRFDGKTALILSGGGARGSYQIGCWKALKDHGIEIAGVYGTSVGSINAAAVAMNNFELAAELWKKIDYSTVMEISPEVESVIQMAKAKAGIREVFMGIKLLMDGRGIDITPLRRYLHSMIDEERIRRSGIDFGLVTYSLSEMKPVMLYIDEIPRGMLVDYILASANYPVFKREEFDRRKFIDGGVYINIPIDMARKRGFIDMVIIDIGTKSLIDRLRVITGAFEKDKTLYIRPKRHFGSPMQFEREITMKYLVEGYLDTLMALGIVQGSYTYIYETEDLLARLFWSIDEETFSRALGILNIERKKTESPMYFYFKQLLPLLEIGLKTCGSKGVLCGLADYTFGLMEVEELGLYSGLDFFEAISARPPTSLESLRGATINEIPLAGLLEMLSLVYRKSRFKVKRPARFDQYRSSLDFLGAK</sequence>
<dbReference type="Gene3D" id="3.40.1090.10">
    <property type="entry name" value="Cytosolic phospholipase A2 catalytic domain"/>
    <property type="match status" value="2"/>
</dbReference>
<dbReference type="CDD" id="cd07209">
    <property type="entry name" value="Pat_hypo_Ecoli_Z1214_like"/>
    <property type="match status" value="1"/>
</dbReference>
<dbReference type="SUPFAM" id="SSF52151">
    <property type="entry name" value="FabD/lysophospholipase-like"/>
    <property type="match status" value="1"/>
</dbReference>
<dbReference type="Proteomes" id="UP000250796">
    <property type="component" value="Chromosome MESINF"/>
</dbReference>
<evidence type="ECO:0000256" key="4">
    <source>
        <dbReference type="PROSITE-ProRule" id="PRU01161"/>
    </source>
</evidence>
<dbReference type="InterPro" id="IPR050301">
    <property type="entry name" value="NTE"/>
</dbReference>
<name>A0A7Z7PPG7_9BACT</name>
<feature type="short sequence motif" description="GXSXG" evidence="4">
    <location>
        <begin position="58"/>
        <end position="62"/>
    </location>
</feature>
<dbReference type="InterPro" id="IPR016035">
    <property type="entry name" value="Acyl_Trfase/lysoPLipase"/>
</dbReference>
<dbReference type="KEGG" id="minf:MESINF_2566"/>
<dbReference type="Pfam" id="PF01734">
    <property type="entry name" value="Patatin"/>
    <property type="match status" value="1"/>
</dbReference>
<accession>A0A7Z7PPG7</accession>
<evidence type="ECO:0000256" key="1">
    <source>
        <dbReference type="ARBA" id="ARBA00022801"/>
    </source>
</evidence>
<feature type="domain" description="PNPLA" evidence="5">
    <location>
        <begin position="27"/>
        <end position="213"/>
    </location>
</feature>
<feature type="active site" description="Nucleophile" evidence="4">
    <location>
        <position position="60"/>
    </location>
</feature>
<evidence type="ECO:0000313" key="6">
    <source>
        <dbReference type="EMBL" id="SSC14006.1"/>
    </source>
</evidence>
<dbReference type="InterPro" id="IPR002641">
    <property type="entry name" value="PNPLA_dom"/>
</dbReference>
<dbReference type="GO" id="GO:0016042">
    <property type="term" value="P:lipid catabolic process"/>
    <property type="evidence" value="ECO:0007669"/>
    <property type="project" value="UniProtKB-UniRule"/>
</dbReference>
<feature type="active site" description="Proton acceptor" evidence="4">
    <location>
        <position position="200"/>
    </location>
</feature>
<evidence type="ECO:0000256" key="2">
    <source>
        <dbReference type="ARBA" id="ARBA00022963"/>
    </source>
</evidence>
<proteinExistence type="predicted"/>
<protein>
    <submittedName>
        <fullName evidence="6">Patatin</fullName>
    </submittedName>
</protein>
<dbReference type="EMBL" id="LS974202">
    <property type="protein sequence ID" value="SSC14006.1"/>
    <property type="molecule type" value="Genomic_DNA"/>
</dbReference>
<keyword evidence="1 4" id="KW-0378">Hydrolase</keyword>
<gene>
    <name evidence="6" type="ORF">MESINF_2566</name>
</gene>
<keyword evidence="3 4" id="KW-0443">Lipid metabolism</keyword>
<evidence type="ECO:0000313" key="7">
    <source>
        <dbReference type="Proteomes" id="UP000250796"/>
    </source>
</evidence>
<reference evidence="6 7" key="1">
    <citation type="submission" date="2017-01" db="EMBL/GenBank/DDBJ databases">
        <authorList>
            <person name="Erauso G."/>
        </authorList>
    </citation>
    <scope>NUCLEOTIDE SEQUENCE [LARGE SCALE GENOMIC DNA]</scope>
    <source>
        <strain evidence="6">MESINF1</strain>
    </source>
</reference>
<evidence type="ECO:0000259" key="5">
    <source>
        <dbReference type="PROSITE" id="PS51635"/>
    </source>
</evidence>
<dbReference type="AlphaFoldDB" id="A0A7Z7PPG7"/>
<feature type="short sequence motif" description="DGA/G" evidence="4">
    <location>
        <begin position="200"/>
        <end position="202"/>
    </location>
</feature>
<evidence type="ECO:0000256" key="3">
    <source>
        <dbReference type="ARBA" id="ARBA00023098"/>
    </source>
</evidence>
<dbReference type="PANTHER" id="PTHR14226:SF57">
    <property type="entry name" value="BLR7027 PROTEIN"/>
    <property type="match status" value="1"/>
</dbReference>
<dbReference type="PROSITE" id="PS51635">
    <property type="entry name" value="PNPLA"/>
    <property type="match status" value="1"/>
</dbReference>
<dbReference type="GO" id="GO:0016787">
    <property type="term" value="F:hydrolase activity"/>
    <property type="evidence" value="ECO:0007669"/>
    <property type="project" value="UniProtKB-UniRule"/>
</dbReference>
<keyword evidence="2 4" id="KW-0442">Lipid degradation</keyword>
<dbReference type="PANTHER" id="PTHR14226">
    <property type="entry name" value="NEUROPATHY TARGET ESTERASE/SWISS CHEESE D.MELANOGASTER"/>
    <property type="match status" value="1"/>
</dbReference>
<feature type="short sequence motif" description="GXGXXG" evidence="4">
    <location>
        <begin position="31"/>
        <end position="36"/>
    </location>
</feature>
<keyword evidence="7" id="KW-1185">Reference proteome</keyword>